<reference evidence="2" key="1">
    <citation type="submission" date="2020-02" db="EMBL/GenBank/DDBJ databases">
        <authorList>
            <person name="Chen W.-M."/>
        </authorList>
    </citation>
    <scope>NUCLEOTIDE SEQUENCE</scope>
    <source>
        <strain evidence="2">NBD-18</strain>
    </source>
</reference>
<evidence type="ECO:0000313" key="2">
    <source>
        <dbReference type="EMBL" id="NDY84431.1"/>
    </source>
</evidence>
<dbReference type="InterPro" id="IPR027417">
    <property type="entry name" value="P-loop_NTPase"/>
</dbReference>
<dbReference type="Gene3D" id="3.40.50.300">
    <property type="entry name" value="P-loop containing nucleotide triphosphate hydrolases"/>
    <property type="match status" value="1"/>
</dbReference>
<name>A0A6B2R278_9BURK</name>
<comment type="caution">
    <text evidence="2">The sequence shown here is derived from an EMBL/GenBank/DDBJ whole genome shotgun (WGS) entry which is preliminary data.</text>
</comment>
<dbReference type="GO" id="GO:0006260">
    <property type="term" value="P:DNA replication"/>
    <property type="evidence" value="ECO:0007669"/>
    <property type="project" value="InterPro"/>
</dbReference>
<dbReference type="GO" id="GO:0003678">
    <property type="term" value="F:DNA helicase activity"/>
    <property type="evidence" value="ECO:0007669"/>
    <property type="project" value="InterPro"/>
</dbReference>
<protein>
    <recommendedName>
        <fullName evidence="1">SF4 helicase domain-containing protein</fullName>
    </recommendedName>
</protein>
<organism evidence="2">
    <name type="scientific">Sheuella amnicola</name>
    <dbReference type="NCBI Taxonomy" id="2707330"/>
    <lineage>
        <taxon>Bacteria</taxon>
        <taxon>Pseudomonadati</taxon>
        <taxon>Pseudomonadota</taxon>
        <taxon>Betaproteobacteria</taxon>
        <taxon>Burkholderiales</taxon>
        <taxon>Alcaligenaceae</taxon>
        <taxon>Sheuella</taxon>
    </lineage>
</organism>
<dbReference type="AlphaFoldDB" id="A0A6B2R278"/>
<accession>A0A6B2R278</accession>
<sequence length="141" mass="16153">MLVLLCEPTHKTPLVFINFLRAKRIADLAQVHIHLVHHVRKGETEDNKPNKFDLKGSGAIADLADQIFMVWRNKKREAYFQDPHRKPDQDLETQAGATLAIVKNRRVGIEKTYALWFDRASRQFCPTSDARPFDLTMGALA</sequence>
<dbReference type="InterPro" id="IPR007694">
    <property type="entry name" value="DNA_helicase_DnaB-like_C"/>
</dbReference>
<dbReference type="Pfam" id="PF03796">
    <property type="entry name" value="DnaB_C"/>
    <property type="match status" value="1"/>
</dbReference>
<dbReference type="GO" id="GO:0005524">
    <property type="term" value="F:ATP binding"/>
    <property type="evidence" value="ECO:0007669"/>
    <property type="project" value="InterPro"/>
</dbReference>
<feature type="domain" description="SF4 helicase" evidence="1">
    <location>
        <begin position="40"/>
        <end position="124"/>
    </location>
</feature>
<evidence type="ECO:0000259" key="1">
    <source>
        <dbReference type="Pfam" id="PF03796"/>
    </source>
</evidence>
<proteinExistence type="predicted"/>
<dbReference type="EMBL" id="JAAGRN010000013">
    <property type="protein sequence ID" value="NDY84431.1"/>
    <property type="molecule type" value="Genomic_DNA"/>
</dbReference>
<dbReference type="RefSeq" id="WP_163656254.1">
    <property type="nucleotide sequence ID" value="NZ_JAAGRN010000013.1"/>
</dbReference>
<gene>
    <name evidence="2" type="ORF">G3I67_14455</name>
</gene>